<keyword evidence="2 4" id="KW-0479">Metal-binding</keyword>
<keyword evidence="8" id="KW-1185">Reference proteome</keyword>
<evidence type="ECO:0000256" key="3">
    <source>
        <dbReference type="ARBA" id="ARBA00023004"/>
    </source>
</evidence>
<evidence type="ECO:0000256" key="4">
    <source>
        <dbReference type="PROSITE-ProRule" id="PRU00433"/>
    </source>
</evidence>
<dbReference type="InterPro" id="IPR011429">
    <property type="entry name" value="Cyt_c_Planctomycete-type"/>
</dbReference>
<dbReference type="PROSITE" id="PS51007">
    <property type="entry name" value="CYTC"/>
    <property type="match status" value="1"/>
</dbReference>
<dbReference type="EMBL" id="JAAIYP010000038">
    <property type="protein sequence ID" value="NFV80859.1"/>
    <property type="molecule type" value="Genomic_DNA"/>
</dbReference>
<dbReference type="RefSeq" id="WP_163679844.1">
    <property type="nucleotide sequence ID" value="NZ_JAAIYP010000038.1"/>
</dbReference>
<name>A0A7C9QV28_9PROT</name>
<keyword evidence="1 4" id="KW-0349">Heme</keyword>
<evidence type="ECO:0000256" key="2">
    <source>
        <dbReference type="ARBA" id="ARBA00022723"/>
    </source>
</evidence>
<feature type="signal peptide" evidence="5">
    <location>
        <begin position="1"/>
        <end position="22"/>
    </location>
</feature>
<dbReference type="PANTHER" id="PTHR35889:SF3">
    <property type="entry name" value="F-BOX DOMAIN-CONTAINING PROTEIN"/>
    <property type="match status" value="1"/>
</dbReference>
<feature type="domain" description="Cytochrome c" evidence="6">
    <location>
        <begin position="20"/>
        <end position="122"/>
    </location>
</feature>
<comment type="caution">
    <text evidence="7">The sequence shown here is derived from an EMBL/GenBank/DDBJ whole genome shotgun (WGS) entry which is preliminary data.</text>
</comment>
<dbReference type="SUPFAM" id="SSF46626">
    <property type="entry name" value="Cytochrome c"/>
    <property type="match status" value="1"/>
</dbReference>
<evidence type="ECO:0000256" key="1">
    <source>
        <dbReference type="ARBA" id="ARBA00022617"/>
    </source>
</evidence>
<evidence type="ECO:0000313" key="7">
    <source>
        <dbReference type="EMBL" id="NFV80859.1"/>
    </source>
</evidence>
<dbReference type="InterPro" id="IPR036909">
    <property type="entry name" value="Cyt_c-like_dom_sf"/>
</dbReference>
<reference evidence="7 8" key="1">
    <citation type="submission" date="2020-02" db="EMBL/GenBank/DDBJ databases">
        <authorList>
            <person name="Dziuba M."/>
            <person name="Kuznetsov B."/>
            <person name="Mardanov A."/>
            <person name="Ravin N."/>
            <person name="Grouzdev D."/>
        </authorList>
    </citation>
    <scope>NUCLEOTIDE SEQUENCE [LARGE SCALE GENOMIC DNA]</scope>
    <source>
        <strain evidence="7 8">SpK</strain>
    </source>
</reference>
<evidence type="ECO:0000259" key="6">
    <source>
        <dbReference type="PROSITE" id="PS51007"/>
    </source>
</evidence>
<protein>
    <recommendedName>
        <fullName evidence="6">Cytochrome c domain-containing protein</fullName>
    </recommendedName>
</protein>
<dbReference type="GO" id="GO:0020037">
    <property type="term" value="F:heme binding"/>
    <property type="evidence" value="ECO:0007669"/>
    <property type="project" value="InterPro"/>
</dbReference>
<dbReference type="Pfam" id="PF07635">
    <property type="entry name" value="PSCyt1"/>
    <property type="match status" value="1"/>
</dbReference>
<keyword evidence="3 4" id="KW-0408">Iron</keyword>
<evidence type="ECO:0000256" key="5">
    <source>
        <dbReference type="SAM" id="SignalP"/>
    </source>
</evidence>
<accession>A0A7C9QV28</accession>
<sequence length="125" mass="13295">MNKLCMAAAAALVAAAASPALAKEEPISFAEDVKPILDMRCTECHVPGQAGTEASGLDLSTYETTMKGTKHGPMIVAGDPVSSNLMRLIDGKADKSLQMPHGKKKLSSCDRDLIRKWIKQGAKNN</sequence>
<dbReference type="GO" id="GO:0009055">
    <property type="term" value="F:electron transfer activity"/>
    <property type="evidence" value="ECO:0007669"/>
    <property type="project" value="InterPro"/>
</dbReference>
<keyword evidence="5" id="KW-0732">Signal</keyword>
<dbReference type="InterPro" id="IPR009056">
    <property type="entry name" value="Cyt_c-like_dom"/>
</dbReference>
<dbReference type="PANTHER" id="PTHR35889">
    <property type="entry name" value="CYCLOINULO-OLIGOSACCHARIDE FRUCTANOTRANSFERASE-RELATED"/>
    <property type="match status" value="1"/>
</dbReference>
<dbReference type="AlphaFoldDB" id="A0A7C9QV28"/>
<evidence type="ECO:0000313" key="8">
    <source>
        <dbReference type="Proteomes" id="UP000480684"/>
    </source>
</evidence>
<dbReference type="Proteomes" id="UP000480684">
    <property type="component" value="Unassembled WGS sequence"/>
</dbReference>
<proteinExistence type="predicted"/>
<feature type="chain" id="PRO_5028931475" description="Cytochrome c domain-containing protein" evidence="5">
    <location>
        <begin position="23"/>
        <end position="125"/>
    </location>
</feature>
<gene>
    <name evidence="7" type="ORF">G4223_12130</name>
</gene>
<organism evidence="7 8">
    <name type="scientific">Magnetospirillum aberrantis SpK</name>
    <dbReference type="NCBI Taxonomy" id="908842"/>
    <lineage>
        <taxon>Bacteria</taxon>
        <taxon>Pseudomonadati</taxon>
        <taxon>Pseudomonadota</taxon>
        <taxon>Alphaproteobacteria</taxon>
        <taxon>Rhodospirillales</taxon>
        <taxon>Rhodospirillaceae</taxon>
        <taxon>Magnetospirillum</taxon>
    </lineage>
</organism>
<dbReference type="GO" id="GO:0046872">
    <property type="term" value="F:metal ion binding"/>
    <property type="evidence" value="ECO:0007669"/>
    <property type="project" value="UniProtKB-KW"/>
</dbReference>